<evidence type="ECO:0000313" key="6">
    <source>
        <dbReference type="Proteomes" id="UP001604277"/>
    </source>
</evidence>
<gene>
    <name evidence="5" type="ORF">Fot_09839</name>
</gene>
<keyword evidence="6" id="KW-1185">Reference proteome</keyword>
<proteinExistence type="predicted"/>
<dbReference type="AlphaFoldDB" id="A0ABD1WF63"/>
<dbReference type="PANTHER" id="PTHR47988">
    <property type="entry name" value="SOMATIC EMBRYOGENESIS RECEPTOR KINASE 1"/>
    <property type="match status" value="1"/>
</dbReference>
<evidence type="ECO:0000256" key="2">
    <source>
        <dbReference type="ARBA" id="ARBA00022729"/>
    </source>
</evidence>
<feature type="domain" description="Leucine-rich repeat-containing N-terminal plant-type" evidence="4">
    <location>
        <begin position="2"/>
        <end position="30"/>
    </location>
</feature>
<keyword evidence="3" id="KW-0677">Repeat</keyword>
<comment type="caution">
    <text evidence="5">The sequence shown here is derived from an EMBL/GenBank/DDBJ whole genome shotgun (WGS) entry which is preliminary data.</text>
</comment>
<dbReference type="GO" id="GO:0016301">
    <property type="term" value="F:kinase activity"/>
    <property type="evidence" value="ECO:0007669"/>
    <property type="project" value="UniProtKB-KW"/>
</dbReference>
<evidence type="ECO:0000256" key="3">
    <source>
        <dbReference type="ARBA" id="ARBA00022737"/>
    </source>
</evidence>
<organism evidence="5 6">
    <name type="scientific">Forsythia ovata</name>
    <dbReference type="NCBI Taxonomy" id="205694"/>
    <lineage>
        <taxon>Eukaryota</taxon>
        <taxon>Viridiplantae</taxon>
        <taxon>Streptophyta</taxon>
        <taxon>Embryophyta</taxon>
        <taxon>Tracheophyta</taxon>
        <taxon>Spermatophyta</taxon>
        <taxon>Magnoliopsida</taxon>
        <taxon>eudicotyledons</taxon>
        <taxon>Gunneridae</taxon>
        <taxon>Pentapetalae</taxon>
        <taxon>asterids</taxon>
        <taxon>lamiids</taxon>
        <taxon>Lamiales</taxon>
        <taxon>Oleaceae</taxon>
        <taxon>Forsythieae</taxon>
        <taxon>Forsythia</taxon>
    </lineage>
</organism>
<accession>A0ABD1WF63</accession>
<sequence length="106" mass="11938">MGIKACLIDPRAVLDNWDGVFVDPCSWTMIHLSPLPMDQSNENSWLFHPNFSTSFLILHSTFRVQLSSFQALMGIKACLIDPRAVLDNWDGVFVDPCSWTMVTCCA</sequence>
<evidence type="ECO:0000313" key="5">
    <source>
        <dbReference type="EMBL" id="KAL2548309.1"/>
    </source>
</evidence>
<evidence type="ECO:0000256" key="1">
    <source>
        <dbReference type="ARBA" id="ARBA00022614"/>
    </source>
</evidence>
<dbReference type="Proteomes" id="UP001604277">
    <property type="component" value="Unassembled WGS sequence"/>
</dbReference>
<feature type="domain" description="Leucine-rich repeat-containing N-terminal plant-type" evidence="4">
    <location>
        <begin position="70"/>
        <end position="104"/>
    </location>
</feature>
<dbReference type="InterPro" id="IPR013210">
    <property type="entry name" value="LRR_N_plant-typ"/>
</dbReference>
<keyword evidence="2" id="KW-0732">Signal</keyword>
<evidence type="ECO:0000259" key="4">
    <source>
        <dbReference type="Pfam" id="PF08263"/>
    </source>
</evidence>
<keyword evidence="5" id="KW-0808">Transferase</keyword>
<name>A0ABD1WF63_9LAMI</name>
<keyword evidence="5" id="KW-0418">Kinase</keyword>
<protein>
    <submittedName>
        <fullName evidence="5">Protein kinase domain-containing protein</fullName>
    </submittedName>
</protein>
<keyword evidence="1" id="KW-0433">Leucine-rich repeat</keyword>
<dbReference type="Pfam" id="PF08263">
    <property type="entry name" value="LRRNT_2"/>
    <property type="match status" value="2"/>
</dbReference>
<dbReference type="EMBL" id="JBFOLJ010000003">
    <property type="protein sequence ID" value="KAL2548309.1"/>
    <property type="molecule type" value="Genomic_DNA"/>
</dbReference>
<reference evidence="6" key="1">
    <citation type="submission" date="2024-07" db="EMBL/GenBank/DDBJ databases">
        <title>Two chromosome-level genome assemblies of Korean endemic species Abeliophyllum distichum and Forsythia ovata (Oleaceae).</title>
        <authorList>
            <person name="Jang H."/>
        </authorList>
    </citation>
    <scope>NUCLEOTIDE SEQUENCE [LARGE SCALE GENOMIC DNA]</scope>
</reference>